<dbReference type="GO" id="GO:0005634">
    <property type="term" value="C:nucleus"/>
    <property type="evidence" value="ECO:0007669"/>
    <property type="project" value="UniProtKB-SubCell"/>
</dbReference>
<dbReference type="InterPro" id="IPR016068">
    <property type="entry name" value="Translin_N"/>
</dbReference>
<evidence type="ECO:0000256" key="3">
    <source>
        <dbReference type="ARBA" id="ARBA00005902"/>
    </source>
</evidence>
<dbReference type="InterPro" id="IPR016069">
    <property type="entry name" value="Translin_C"/>
</dbReference>
<dbReference type="Gene3D" id="1.20.58.200">
    <property type="entry name" value="Translin, domain 2"/>
    <property type="match status" value="1"/>
</dbReference>
<dbReference type="PANTHER" id="PTHR10741">
    <property type="entry name" value="TRANSLIN AND TRANSLIN ASSOCIATED PROTEIN X"/>
    <property type="match status" value="1"/>
</dbReference>
<evidence type="ECO:0000313" key="6">
    <source>
        <dbReference type="EMBL" id="PWN34075.1"/>
    </source>
</evidence>
<dbReference type="InterPro" id="IPR002848">
    <property type="entry name" value="Translin_fam"/>
</dbReference>
<keyword evidence="4" id="KW-0963">Cytoplasm</keyword>
<dbReference type="EMBL" id="KZ819604">
    <property type="protein sequence ID" value="PWN34075.1"/>
    <property type="molecule type" value="Genomic_DNA"/>
</dbReference>
<dbReference type="OrthoDB" id="31005at2759"/>
<name>A0A316VF14_9BASI</name>
<dbReference type="STRING" id="1280837.A0A316VF14"/>
<dbReference type="Proteomes" id="UP000245771">
    <property type="component" value="Unassembled WGS sequence"/>
</dbReference>
<organism evidence="6 7">
    <name type="scientific">Meira miltonrushii</name>
    <dbReference type="NCBI Taxonomy" id="1280837"/>
    <lineage>
        <taxon>Eukaryota</taxon>
        <taxon>Fungi</taxon>
        <taxon>Dikarya</taxon>
        <taxon>Basidiomycota</taxon>
        <taxon>Ustilaginomycotina</taxon>
        <taxon>Exobasidiomycetes</taxon>
        <taxon>Exobasidiales</taxon>
        <taxon>Brachybasidiaceae</taxon>
        <taxon>Meira</taxon>
    </lineage>
</organism>
<dbReference type="CDD" id="cd14820">
    <property type="entry name" value="TRAX"/>
    <property type="match status" value="1"/>
</dbReference>
<evidence type="ECO:0000256" key="2">
    <source>
        <dbReference type="ARBA" id="ARBA00004496"/>
    </source>
</evidence>
<accession>A0A316VF14</accession>
<proteinExistence type="inferred from homology"/>
<dbReference type="InterPro" id="IPR036081">
    <property type="entry name" value="Translin_sf"/>
</dbReference>
<keyword evidence="7" id="KW-1185">Reference proteome</keyword>
<reference evidence="6 7" key="1">
    <citation type="journal article" date="2018" name="Mol. Biol. Evol.">
        <title>Broad Genomic Sampling Reveals a Smut Pathogenic Ancestry of the Fungal Clade Ustilaginomycotina.</title>
        <authorList>
            <person name="Kijpornyongpan T."/>
            <person name="Mondo S.J."/>
            <person name="Barry K."/>
            <person name="Sandor L."/>
            <person name="Lee J."/>
            <person name="Lipzen A."/>
            <person name="Pangilinan J."/>
            <person name="LaButti K."/>
            <person name="Hainaut M."/>
            <person name="Henrissat B."/>
            <person name="Grigoriev I.V."/>
            <person name="Spatafora J.W."/>
            <person name="Aime M.C."/>
        </authorList>
    </citation>
    <scope>NUCLEOTIDE SEQUENCE [LARGE SCALE GENOMIC DNA]</scope>
    <source>
        <strain evidence="6 7">MCA 3882</strain>
    </source>
</reference>
<sequence length="251" mass="27847">MTSVEVPIASTSRATIIQDTFGGFRSEIDAYNDRRDRLIKASRDITTASKRLIFHLHRFPHAAFGKDIQPKSGAGKILAEGRAKKDEIVSMIIDLARREGLTTEEHVGGGIEKDVSMEGTTITDVFEPGRATRYDRAYGGGLEEFIEGISFLHFLEHGNVITLEEVQSLFVKDGQIILPVTPQRYVLGLSDLSGELMRFATNALGDGDAHGVVSDVLRILRSLCTGLDPFVPLIRDFRKKQQVTMQSMRKI</sequence>
<dbReference type="GO" id="GO:0005737">
    <property type="term" value="C:cytoplasm"/>
    <property type="evidence" value="ECO:0007669"/>
    <property type="project" value="UniProtKB-SubCell"/>
</dbReference>
<feature type="non-terminal residue" evidence="6">
    <location>
        <position position="251"/>
    </location>
</feature>
<comment type="similarity">
    <text evidence="3">Belongs to the translin family.</text>
</comment>
<dbReference type="RefSeq" id="XP_025354377.1">
    <property type="nucleotide sequence ID" value="XM_025499196.1"/>
</dbReference>
<dbReference type="AlphaFoldDB" id="A0A316VF14"/>
<dbReference type="GO" id="GO:0043565">
    <property type="term" value="F:sequence-specific DNA binding"/>
    <property type="evidence" value="ECO:0007669"/>
    <property type="project" value="InterPro"/>
</dbReference>
<comment type="subcellular location">
    <subcellularLocation>
        <location evidence="2">Cytoplasm</location>
    </subcellularLocation>
    <subcellularLocation>
        <location evidence="1">Nucleus</location>
    </subcellularLocation>
</comment>
<evidence type="ECO:0000256" key="4">
    <source>
        <dbReference type="ARBA" id="ARBA00022490"/>
    </source>
</evidence>
<evidence type="ECO:0000256" key="1">
    <source>
        <dbReference type="ARBA" id="ARBA00004123"/>
    </source>
</evidence>
<gene>
    <name evidence="6" type="ORF">FA14DRAFT_161619</name>
</gene>
<keyword evidence="5" id="KW-0539">Nucleus</keyword>
<dbReference type="SUPFAM" id="SSF74784">
    <property type="entry name" value="Translin"/>
    <property type="match status" value="1"/>
</dbReference>
<dbReference type="Pfam" id="PF01997">
    <property type="entry name" value="Translin"/>
    <property type="match status" value="2"/>
</dbReference>
<dbReference type="Gene3D" id="1.20.58.190">
    <property type="entry name" value="Translin, domain 1"/>
    <property type="match status" value="1"/>
</dbReference>
<dbReference type="GeneID" id="37020977"/>
<protein>
    <submittedName>
        <fullName evidence="6">Translin</fullName>
    </submittedName>
</protein>
<dbReference type="FunCoup" id="A0A316VF14">
    <property type="interactions" value="427"/>
</dbReference>
<dbReference type="InParanoid" id="A0A316VF14"/>
<evidence type="ECO:0000313" key="7">
    <source>
        <dbReference type="Proteomes" id="UP000245771"/>
    </source>
</evidence>
<evidence type="ECO:0000256" key="5">
    <source>
        <dbReference type="ARBA" id="ARBA00023242"/>
    </source>
</evidence>